<evidence type="ECO:0000313" key="5">
    <source>
        <dbReference type="Proteomes" id="UP000325030"/>
    </source>
</evidence>
<evidence type="ECO:0000313" key="2">
    <source>
        <dbReference type="EMBL" id="BBG24667.1"/>
    </source>
</evidence>
<keyword evidence="4" id="KW-1185">Reference proteome</keyword>
<dbReference type="Gene3D" id="1.10.10.10">
    <property type="entry name" value="Winged helix-like DNA-binding domain superfamily/Winged helix DNA-binding domain"/>
    <property type="match status" value="1"/>
</dbReference>
<accession>A0A510E4K1</accession>
<reference evidence="3 4" key="2">
    <citation type="journal article" date="2020" name="Int. J. Syst. Evol. Microbiol.">
        <title>Sulfuracidifex tepidarius gen. nov., sp. nov. and transfer of Sulfolobus metallicus Huber and Stetter 1992 to the genus Sulfuracidifex as Sulfuracidifex metallicus comb. nov.</title>
        <authorList>
            <person name="Itoh T."/>
            <person name="Miura T."/>
            <person name="Sakai H.D."/>
            <person name="Kato S."/>
            <person name="Ohkuma M."/>
            <person name="Takashina T."/>
        </authorList>
    </citation>
    <scope>NUCLEOTIDE SEQUENCE</scope>
    <source>
        <strain evidence="2 4">IC-006</strain>
        <strain evidence="3">IC-007</strain>
    </source>
</reference>
<evidence type="ECO:0000259" key="1">
    <source>
        <dbReference type="Pfam" id="PF03551"/>
    </source>
</evidence>
<sequence length="180" mass="20943">MLCNVYFTVLHYICLVRWCLIMLGKLNLERLRKGVLRYLVMESISEKPLRVYDIIKSIEERFDGTYRPSTGSIYPILKGLVDEGLVEVNEKDGKKTYVLNQAGKQELEKAREKFKTKFADDYTGDKRKIALELMDMIIILYGNRNSIGEEETKKILEIIRACREKIEVVIGNRKSSNQIE</sequence>
<dbReference type="STRING" id="1294262.GCA_001316085_01672"/>
<dbReference type="Proteomes" id="UP000325030">
    <property type="component" value="Chromosome"/>
</dbReference>
<dbReference type="SUPFAM" id="SSF46785">
    <property type="entry name" value="Winged helix' DNA-binding domain"/>
    <property type="match status" value="1"/>
</dbReference>
<evidence type="ECO:0000313" key="4">
    <source>
        <dbReference type="Proteomes" id="UP000322983"/>
    </source>
</evidence>
<proteinExistence type="predicted"/>
<dbReference type="EMBL" id="AP018930">
    <property type="protein sequence ID" value="BBG27455.1"/>
    <property type="molecule type" value="Genomic_DNA"/>
</dbReference>
<dbReference type="InterPro" id="IPR005149">
    <property type="entry name" value="Tscrpt_reg_PadR_N"/>
</dbReference>
<dbReference type="Proteomes" id="UP000322983">
    <property type="component" value="Chromosome"/>
</dbReference>
<organism evidence="3 5">
    <name type="scientific">Sulfuracidifex tepidarius</name>
    <dbReference type="NCBI Taxonomy" id="1294262"/>
    <lineage>
        <taxon>Archaea</taxon>
        <taxon>Thermoproteota</taxon>
        <taxon>Thermoprotei</taxon>
        <taxon>Sulfolobales</taxon>
        <taxon>Sulfolobaceae</taxon>
        <taxon>Sulfuracidifex</taxon>
    </lineage>
</organism>
<gene>
    <name evidence="2" type="ORF">IC006_2000</name>
    <name evidence="3" type="ORF">IC007_2008</name>
</gene>
<reference evidence="5" key="1">
    <citation type="submission" date="2018-09" db="EMBL/GenBank/DDBJ databases">
        <title>Complete Genome Sequencing of Sulfolobus sp. JCM 16834.</title>
        <authorList>
            <person name="Kato S."/>
            <person name="Itoh T."/>
            <person name="Ohkuma M."/>
        </authorList>
    </citation>
    <scope>NUCLEOTIDE SEQUENCE [LARGE SCALE GENOMIC DNA]</scope>
    <source>
        <strain evidence="5">IC-007</strain>
    </source>
</reference>
<dbReference type="InterPro" id="IPR036390">
    <property type="entry name" value="WH_DNA-bd_sf"/>
</dbReference>
<dbReference type="EMBL" id="AP018929">
    <property type="protein sequence ID" value="BBG24667.1"/>
    <property type="molecule type" value="Genomic_DNA"/>
</dbReference>
<dbReference type="KEGG" id="step:IC006_2000"/>
<protein>
    <recommendedName>
        <fullName evidence="1">Transcription regulator PadR N-terminal domain-containing protein</fullName>
    </recommendedName>
</protein>
<dbReference type="InterPro" id="IPR036388">
    <property type="entry name" value="WH-like_DNA-bd_sf"/>
</dbReference>
<evidence type="ECO:0000313" key="3">
    <source>
        <dbReference type="EMBL" id="BBG27455.1"/>
    </source>
</evidence>
<dbReference type="PANTHER" id="PTHR43252:SF2">
    <property type="entry name" value="TRANSCRIPTION REGULATOR, PADR-LIKE FAMILY"/>
    <property type="match status" value="1"/>
</dbReference>
<name>A0A510E4K1_9CREN</name>
<feature type="domain" description="Transcription regulator PadR N-terminal" evidence="1">
    <location>
        <begin position="40"/>
        <end position="109"/>
    </location>
</feature>
<dbReference type="Pfam" id="PF03551">
    <property type="entry name" value="PadR"/>
    <property type="match status" value="1"/>
</dbReference>
<accession>A0A510DWU1</accession>
<dbReference type="PANTHER" id="PTHR43252">
    <property type="entry name" value="TRANSCRIPTIONAL REGULATOR YQJI"/>
    <property type="match status" value="1"/>
</dbReference>
<dbReference type="AlphaFoldDB" id="A0A510E4K1"/>